<dbReference type="Proteomes" id="UP001054801">
    <property type="component" value="Chromosome"/>
</dbReference>
<accession>A0ABY3T4P0</accession>
<keyword evidence="2" id="KW-1185">Reference proteome</keyword>
<dbReference type="EMBL" id="CP091244">
    <property type="protein sequence ID" value="UJS25895.1"/>
    <property type="molecule type" value="Genomic_DNA"/>
</dbReference>
<dbReference type="Pfam" id="PF11227">
    <property type="entry name" value="DUF3025"/>
    <property type="match status" value="1"/>
</dbReference>
<evidence type="ECO:0000313" key="2">
    <source>
        <dbReference type="Proteomes" id="UP001054801"/>
    </source>
</evidence>
<dbReference type="RefSeq" id="WP_236501215.1">
    <property type="nucleotide sequence ID" value="NZ_CP091244.1"/>
</dbReference>
<proteinExistence type="predicted"/>
<evidence type="ECO:0000313" key="1">
    <source>
        <dbReference type="EMBL" id="UJS25895.1"/>
    </source>
</evidence>
<sequence length="277" mass="31557">MNGLAMTSDIWNADFDTLHPCFQQLRNRCCWAGLTDWPACECLNQLLPAALCAQSGLPVRFFPQDNTLPFPELYYEERIFQHGMVATRANWHDFFNALMWSVFPQTKVMINALHAADIQQYGKPRTPQRDALTVLDESGVIIVASRRECLQYVMDFAWETLFWQERAAWGQEIACFMIGHATLEKMLTPYVGVTAHALLVEVTPAFFHMPLAQQHAYLDQVVSGQLQQGSLASTACMNPFPLLGVPGWWDNTTPDFYRNTGYFRGKNRERVVQIIAA</sequence>
<protein>
    <submittedName>
        <fullName evidence="1">DUF3025 domain-containing protein</fullName>
    </submittedName>
</protein>
<reference evidence="1" key="1">
    <citation type="journal article" date="2022" name="Microorganisms">
        <title>Two New Species of Filamentous Sulfur Bacteria of the Genus Thiothrix, Thiothrix winogradskyi sp. nov. and 'Candidatus Thiothrix sulfatifontis' sp. nov.</title>
        <authorList>
            <person name="Ravin N.V."/>
            <person name="Rossetti S."/>
            <person name="Beletsky A.V."/>
            <person name="Kadnikov V.V."/>
            <person name="Rudenko T.S."/>
            <person name="Smolyakov D.D."/>
            <person name="Moskvitina M.I."/>
            <person name="Gureeva M.V."/>
            <person name="Mardanov A.V."/>
            <person name="Grabovich M.Y."/>
        </authorList>
    </citation>
    <scope>NUCLEOTIDE SEQUENCE</scope>
    <source>
        <strain evidence="1">CT3</strain>
    </source>
</reference>
<organism evidence="1 2">
    <name type="scientific">Thiothrix winogradskyi</name>
    <dbReference type="NCBI Taxonomy" id="96472"/>
    <lineage>
        <taxon>Bacteria</taxon>
        <taxon>Pseudomonadati</taxon>
        <taxon>Pseudomonadota</taxon>
        <taxon>Gammaproteobacteria</taxon>
        <taxon>Thiotrichales</taxon>
        <taxon>Thiotrichaceae</taxon>
        <taxon>Thiothrix</taxon>
    </lineage>
</organism>
<name>A0ABY3T4P0_9GAMM</name>
<gene>
    <name evidence="1" type="ORF">L2Y54_07580</name>
</gene>
<dbReference type="InterPro" id="IPR021390">
    <property type="entry name" value="DUF3025"/>
</dbReference>